<organism evidence="3 4">
    <name type="scientific">Seonamhaeicola algicola</name>
    <dbReference type="NCBI Taxonomy" id="1719036"/>
    <lineage>
        <taxon>Bacteria</taxon>
        <taxon>Pseudomonadati</taxon>
        <taxon>Bacteroidota</taxon>
        <taxon>Flavobacteriia</taxon>
        <taxon>Flavobacteriales</taxon>
        <taxon>Flavobacteriaceae</taxon>
    </lineage>
</organism>
<evidence type="ECO:0000256" key="1">
    <source>
        <dbReference type="SAM" id="SignalP"/>
    </source>
</evidence>
<dbReference type="PANTHER" id="PTHR10900">
    <property type="entry name" value="PERIOSTIN-RELATED"/>
    <property type="match status" value="1"/>
</dbReference>
<dbReference type="Proteomes" id="UP000321790">
    <property type="component" value="Unassembled WGS sequence"/>
</dbReference>
<dbReference type="SMART" id="SM00554">
    <property type="entry name" value="FAS1"/>
    <property type="match status" value="5"/>
</dbReference>
<feature type="domain" description="FAS1" evidence="2">
    <location>
        <begin position="37"/>
        <end position="178"/>
    </location>
</feature>
<dbReference type="InterPro" id="IPR050904">
    <property type="entry name" value="Adhesion/Biosynth-related"/>
</dbReference>
<keyword evidence="1" id="KW-0732">Signal</keyword>
<dbReference type="Gene3D" id="2.30.180.10">
    <property type="entry name" value="FAS1 domain"/>
    <property type="match status" value="5"/>
</dbReference>
<gene>
    <name evidence="3" type="ORF">FUA26_07510</name>
</gene>
<dbReference type="PROSITE" id="PS50213">
    <property type="entry name" value="FAS1"/>
    <property type="match status" value="5"/>
</dbReference>
<reference evidence="4" key="1">
    <citation type="submission" date="2019-08" db="EMBL/GenBank/DDBJ databases">
        <title>Seonamhaeicola sediminis sp. nov., isolated from marine sediment.</title>
        <authorList>
            <person name="Cao W.R."/>
        </authorList>
    </citation>
    <scope>NUCLEOTIDE SEQUENCE [LARGE SCALE GENOMIC DNA]</scope>
    <source>
        <strain evidence="4">Gy8</strain>
    </source>
</reference>
<evidence type="ECO:0000259" key="2">
    <source>
        <dbReference type="PROSITE" id="PS50213"/>
    </source>
</evidence>
<feature type="domain" description="FAS1" evidence="2">
    <location>
        <begin position="330"/>
        <end position="472"/>
    </location>
</feature>
<dbReference type="Pfam" id="PF02469">
    <property type="entry name" value="Fasciclin"/>
    <property type="match status" value="5"/>
</dbReference>
<feature type="chain" id="PRO_5022851311" evidence="1">
    <location>
        <begin position="26"/>
        <end position="768"/>
    </location>
</feature>
<sequence>MKTLTALKKVTYVLLLAIFFTGCSDDDDNNMPIEKTPETITELAVATPDLSILVQALLAADGNLAAVLDDPSGDYTVFAPTNAAFEKFLTDNNFASLDDVPKAVLTQVLLNHVVAGELQSSALTTGYGKTLATEATTGANLSIYINTSNGVTLNGMSSVTTPDVDATNGIIHIVDEVIGLPTIVDFATTNDDFSVLVSALTRSDLTFDYVTALSTPNGTDPAPFTVFAPTNQAFADVLAELGANNLSDIDEPTLKATLDLHAVAGANVLSSALTDDMPVSTLGGEITANVTGGATLTDSNGRVSDIVVVDVQAANGVIHVIDKVILPTIPNTIAGKVAANESLSSLLAALQAADGDLVTILNGMTDYTVLAPTNDAFAAFLTDNNFASLSDVPTDVLAQVLLNHVITGEVMSTDLVSAGSGYAKTNATGAGNMNMSIFYDTSNGVMFNGISTVTSADIEATNGVIHIVDKVIGLPSVVDHAIANPSFSNLVAALQAADGDLVGTLSGDGTFTVLAPVNDGFATFLSDNNFSALADVPTDALAQVLLNHVMSGTTFSTDLVSAGSGYATTSATGAGDNAMSIYYNTSNGVMFNGVSTVAVADVVASNGVIHAVDKVIGLPTVVDFALADPNFSTLVAALTRDDLTTDYVTLLSTPNGTDPAPFTVFAPTNDAFADLLVELNANSLADIDEPTLNATLSYHAVAGANVRDTALMDNMTIATQGGNITANITGGATLTDANNRVSNIIAVNVQASNGVIHAIDKVVLPPLP</sequence>
<name>A0A5C7AW41_9FLAO</name>
<accession>A0A5C7AW41</accession>
<dbReference type="InterPro" id="IPR000782">
    <property type="entry name" value="FAS1_domain"/>
</dbReference>
<dbReference type="EMBL" id="VOSC01000019">
    <property type="protein sequence ID" value="TXE11903.1"/>
    <property type="molecule type" value="Genomic_DNA"/>
</dbReference>
<protein>
    <submittedName>
        <fullName evidence="3">Fasciclin domain-containing protein</fullName>
    </submittedName>
</protein>
<feature type="signal peptide" evidence="1">
    <location>
        <begin position="1"/>
        <end position="25"/>
    </location>
</feature>
<dbReference type="RefSeq" id="WP_147133830.1">
    <property type="nucleotide sequence ID" value="NZ_VOSC01000019.1"/>
</dbReference>
<proteinExistence type="predicted"/>
<dbReference type="GO" id="GO:0005615">
    <property type="term" value="C:extracellular space"/>
    <property type="evidence" value="ECO:0007669"/>
    <property type="project" value="TreeGrafter"/>
</dbReference>
<dbReference type="AlphaFoldDB" id="A0A5C7AW41"/>
<comment type="caution">
    <text evidence="3">The sequence shown here is derived from an EMBL/GenBank/DDBJ whole genome shotgun (WGS) entry which is preliminary data.</text>
</comment>
<dbReference type="PANTHER" id="PTHR10900:SF77">
    <property type="entry name" value="FI19380P1"/>
    <property type="match status" value="1"/>
</dbReference>
<keyword evidence="4" id="KW-1185">Reference proteome</keyword>
<feature type="domain" description="FAS1" evidence="2">
    <location>
        <begin position="474"/>
        <end position="616"/>
    </location>
</feature>
<feature type="domain" description="FAS1" evidence="2">
    <location>
        <begin position="180"/>
        <end position="325"/>
    </location>
</feature>
<dbReference type="OrthoDB" id="9800666at2"/>
<dbReference type="InterPro" id="IPR036378">
    <property type="entry name" value="FAS1_dom_sf"/>
</dbReference>
<evidence type="ECO:0000313" key="4">
    <source>
        <dbReference type="Proteomes" id="UP000321790"/>
    </source>
</evidence>
<feature type="domain" description="FAS1" evidence="2">
    <location>
        <begin position="618"/>
        <end position="763"/>
    </location>
</feature>
<dbReference type="SUPFAM" id="SSF82153">
    <property type="entry name" value="FAS1 domain"/>
    <property type="match status" value="5"/>
</dbReference>
<evidence type="ECO:0000313" key="3">
    <source>
        <dbReference type="EMBL" id="TXE11903.1"/>
    </source>
</evidence>
<dbReference type="PROSITE" id="PS51257">
    <property type="entry name" value="PROKAR_LIPOPROTEIN"/>
    <property type="match status" value="1"/>
</dbReference>